<evidence type="ECO:0000256" key="9">
    <source>
        <dbReference type="ARBA" id="ARBA00022786"/>
    </source>
</evidence>
<dbReference type="PROSITE" id="PS50135">
    <property type="entry name" value="ZF_ZZ_2"/>
    <property type="match status" value="1"/>
</dbReference>
<dbReference type="Pfam" id="PF04097">
    <property type="entry name" value="Nic96"/>
    <property type="match status" value="2"/>
</dbReference>
<reference evidence="17" key="1">
    <citation type="journal article" date="2023" name="Insect Mol. Biol.">
        <title>Genome sequencing provides insights into the evolution of gene families encoding plant cell wall-degrading enzymes in longhorned beetles.</title>
        <authorList>
            <person name="Shin N.R."/>
            <person name="Okamura Y."/>
            <person name="Kirsch R."/>
            <person name="Pauchet Y."/>
        </authorList>
    </citation>
    <scope>NUCLEOTIDE SEQUENCE</scope>
    <source>
        <strain evidence="17">AMC_N1</strain>
    </source>
</reference>
<keyword evidence="18" id="KW-1185">Reference proteome</keyword>
<keyword evidence="14" id="KW-0472">Membrane</keyword>
<evidence type="ECO:0000256" key="10">
    <source>
        <dbReference type="ARBA" id="ARBA00022833"/>
    </source>
</evidence>
<evidence type="ECO:0000256" key="8">
    <source>
        <dbReference type="ARBA" id="ARBA00022771"/>
    </source>
</evidence>
<evidence type="ECO:0000256" key="3">
    <source>
        <dbReference type="ARBA" id="ARBA00004906"/>
    </source>
</evidence>
<sequence length="949" mass="109259">MKTLNELQIVPLRPEELDERVKNFKNLTGDVCKIMPDVLLATMNMYQDGSMEKMGGEGHVGTVREVNLPESPDQTVVVQWDNGSQLNCRTGNNNRYDLRVIDNAQIGIRHRHICDGCDNNIRGMRYHCNCCHDYDLCYICYHGDKHNLTHSFKRFDHEASKGVNVAPRMNARKCELRGIFKGAKIVRGYDWEWGDQDGGQGNDGIVLDIRGWERKSGRSVANVKWLTGNSHLYRLGHKGFCDIQFVESSSGGEYYPEHLPILGQAEEEMEWNGILDAIDRQNIMQLEKESASEVCQNDDLTLLSLSPFESAYASVIIEYNKMVNGSPVDKYDEIISTKSQQLDLLDKISGIEFKDEEVKEIWETVKYMTKLPAVPQTQSVIETRNSSSFIKVLVTQGQQFLENRFKIHMKSVVEEDTSPDGNTPGLYNLVHSFVGLRFKGEYMGLQDGTIDGRPLWPMVYYCLRAGDLSGAIYCLRESGLLEFKDILCVLDMKVDDPTNPEIDVVEENLRISYQKNIRNCTDPFKRIIWAILGCYNEESEYGIMDNGESQYDAFNHPLLYFKLLMLTGQFEAATEFLFRTEKFKVHGVHVAIILNEFKLLAVSQDFRALLLSVRDEDPKHVCHLNFVLLIKNYVEKFNANCPIAALNYFFLLRNFSSTEGKNVFEVCVADLVVKTKEYVKILGKVDRTGRAGETTRVYYKTSCLTDQFKISCLFRNVVAEIKSQIMVNSENWEELVDFYDTDQESVLRFMCEMLSKVAHLENQPDSFRNRLQEKAISIDGQYIANGYNKHHTTYVSFTKAKDLLTFFDQYRARRYLEALTILAELQIVPLKLEDLERQVRSFPMLSGDLVRVIPHLLLATMTMLMSQCTKIKHAPQPIQKHLKWVWEQANTVTNFAERLPRELIGDTLYRLVMAKPNRDRVKPRRSSRDVENSTAYNSFWRRTDIVLVI</sequence>
<dbReference type="Gene3D" id="2.30.30.40">
    <property type="entry name" value="SH3 Domains"/>
    <property type="match status" value="2"/>
</dbReference>
<dbReference type="GO" id="GO:0005737">
    <property type="term" value="C:cytoplasm"/>
    <property type="evidence" value="ECO:0007669"/>
    <property type="project" value="UniProtKB-SubCell"/>
</dbReference>
<evidence type="ECO:0000256" key="6">
    <source>
        <dbReference type="ARBA" id="ARBA00022723"/>
    </source>
</evidence>
<dbReference type="GO" id="GO:0004842">
    <property type="term" value="F:ubiquitin-protein transferase activity"/>
    <property type="evidence" value="ECO:0007669"/>
    <property type="project" value="InterPro"/>
</dbReference>
<comment type="similarity">
    <text evidence="4 14">Belongs to the nucleoporin interacting component (NIC) family.</text>
</comment>
<dbReference type="Gene3D" id="3.30.60.90">
    <property type="match status" value="1"/>
</dbReference>
<keyword evidence="11 14" id="KW-0906">Nuclear pore complex</keyword>
<comment type="subcellular location">
    <subcellularLocation>
        <location evidence="1">Cytoplasm</location>
    </subcellularLocation>
    <subcellularLocation>
        <location evidence="2 14">Nucleus</location>
        <location evidence="2 14">Nuclear pore complex</location>
    </subcellularLocation>
</comment>
<dbReference type="PANTHER" id="PTHR11225:SF4">
    <property type="entry name" value="NUCLEAR PORE COMPLEX PROTEIN NUP93"/>
    <property type="match status" value="1"/>
</dbReference>
<keyword evidence="9" id="KW-0833">Ubl conjugation pathway</keyword>
<dbReference type="SUPFAM" id="SSF159034">
    <property type="entry name" value="Mib/herc2 domain-like"/>
    <property type="match status" value="2"/>
</dbReference>
<dbReference type="GO" id="GO:0016973">
    <property type="term" value="P:poly(A)+ mRNA export from nucleus"/>
    <property type="evidence" value="ECO:0007669"/>
    <property type="project" value="TreeGrafter"/>
</dbReference>
<keyword evidence="14" id="KW-0509">mRNA transport</keyword>
<accession>A0AAV8ZAP8</accession>
<dbReference type="GO" id="GO:0006606">
    <property type="term" value="P:protein import into nucleus"/>
    <property type="evidence" value="ECO:0007669"/>
    <property type="project" value="TreeGrafter"/>
</dbReference>
<feature type="domain" description="ZZ-type" evidence="15">
    <location>
        <begin position="109"/>
        <end position="160"/>
    </location>
</feature>
<keyword evidence="8 13" id="KW-0863">Zinc-finger</keyword>
<evidence type="ECO:0000256" key="4">
    <source>
        <dbReference type="ARBA" id="ARBA00010186"/>
    </source>
</evidence>
<evidence type="ECO:0000256" key="2">
    <source>
        <dbReference type="ARBA" id="ARBA00004567"/>
    </source>
</evidence>
<keyword evidence="10" id="KW-0862">Zinc</keyword>
<dbReference type="Proteomes" id="UP001162162">
    <property type="component" value="Unassembled WGS sequence"/>
</dbReference>
<proteinExistence type="inferred from homology"/>
<evidence type="ECO:0000259" key="15">
    <source>
        <dbReference type="PROSITE" id="PS50135"/>
    </source>
</evidence>
<dbReference type="PROSITE" id="PS51416">
    <property type="entry name" value="MIB_HERC2"/>
    <property type="match status" value="2"/>
</dbReference>
<evidence type="ECO:0000313" key="17">
    <source>
        <dbReference type="EMBL" id="KAJ8961169.1"/>
    </source>
</evidence>
<keyword evidence="14" id="KW-0811">Translocation</keyword>
<evidence type="ECO:0000259" key="16">
    <source>
        <dbReference type="PROSITE" id="PS51416"/>
    </source>
</evidence>
<evidence type="ECO:0000256" key="7">
    <source>
        <dbReference type="ARBA" id="ARBA00022737"/>
    </source>
</evidence>
<dbReference type="AlphaFoldDB" id="A0AAV8ZAP8"/>
<evidence type="ECO:0000313" key="18">
    <source>
        <dbReference type="Proteomes" id="UP001162162"/>
    </source>
</evidence>
<feature type="domain" description="MIB/HERC2" evidence="16">
    <location>
        <begin position="171"/>
        <end position="249"/>
    </location>
</feature>
<comment type="pathway">
    <text evidence="3">Protein modification; protein ubiquitination.</text>
</comment>
<name>A0AAV8ZAP8_9CUCU</name>
<dbReference type="Pfam" id="PF06701">
    <property type="entry name" value="MIB_HERC2"/>
    <property type="match status" value="2"/>
</dbReference>
<keyword evidence="6" id="KW-0479">Metal-binding</keyword>
<protein>
    <recommendedName>
        <fullName evidence="14">Nuclear pore protein</fullName>
    </recommendedName>
</protein>
<dbReference type="GO" id="GO:0008270">
    <property type="term" value="F:zinc ion binding"/>
    <property type="evidence" value="ECO:0007669"/>
    <property type="project" value="UniProtKB-KW"/>
</dbReference>
<dbReference type="InterPro" id="IPR037252">
    <property type="entry name" value="Mib_Herc2_sf"/>
</dbReference>
<dbReference type="SMART" id="SM00291">
    <property type="entry name" value="ZnF_ZZ"/>
    <property type="match status" value="1"/>
</dbReference>
<keyword evidence="14" id="KW-0813">Transport</keyword>
<dbReference type="InterPro" id="IPR043145">
    <property type="entry name" value="Znf_ZZ_sf"/>
</dbReference>
<evidence type="ECO:0000256" key="11">
    <source>
        <dbReference type="ARBA" id="ARBA00023132"/>
    </source>
</evidence>
<gene>
    <name evidence="17" type="ORF">NQ318_008850</name>
</gene>
<dbReference type="GO" id="GO:0017056">
    <property type="term" value="F:structural constituent of nuclear pore"/>
    <property type="evidence" value="ECO:0007669"/>
    <property type="project" value="InterPro"/>
</dbReference>
<evidence type="ECO:0000256" key="5">
    <source>
        <dbReference type="ARBA" id="ARBA00022490"/>
    </source>
</evidence>
<dbReference type="InterPro" id="IPR010606">
    <property type="entry name" value="Mib_Herc2"/>
</dbReference>
<dbReference type="GO" id="GO:0016567">
    <property type="term" value="P:protein ubiquitination"/>
    <property type="evidence" value="ECO:0007669"/>
    <property type="project" value="InterPro"/>
</dbReference>
<dbReference type="EMBL" id="JAPWTK010000006">
    <property type="protein sequence ID" value="KAJ8961169.1"/>
    <property type="molecule type" value="Genomic_DNA"/>
</dbReference>
<evidence type="ECO:0000256" key="12">
    <source>
        <dbReference type="ARBA" id="ARBA00023242"/>
    </source>
</evidence>
<dbReference type="PROSITE" id="PS01357">
    <property type="entry name" value="ZF_ZZ_1"/>
    <property type="match status" value="1"/>
</dbReference>
<dbReference type="SUPFAM" id="SSF57850">
    <property type="entry name" value="RING/U-box"/>
    <property type="match status" value="1"/>
</dbReference>
<keyword evidence="5" id="KW-0963">Cytoplasm</keyword>
<dbReference type="Pfam" id="PF00569">
    <property type="entry name" value="ZZ"/>
    <property type="match status" value="1"/>
</dbReference>
<evidence type="ECO:0000256" key="14">
    <source>
        <dbReference type="RuleBase" id="RU364035"/>
    </source>
</evidence>
<dbReference type="FunFam" id="2.30.30.40:FF:000078">
    <property type="entry name" value="Putative e3 ubiquitin-protein ligase mib2"/>
    <property type="match status" value="1"/>
</dbReference>
<keyword evidence="7" id="KW-0677">Repeat</keyword>
<keyword evidence="12 14" id="KW-0539">Nucleus</keyword>
<dbReference type="InterPro" id="IPR000433">
    <property type="entry name" value="Znf_ZZ"/>
</dbReference>
<organism evidence="17 18">
    <name type="scientific">Aromia moschata</name>
    <dbReference type="NCBI Taxonomy" id="1265417"/>
    <lineage>
        <taxon>Eukaryota</taxon>
        <taxon>Metazoa</taxon>
        <taxon>Ecdysozoa</taxon>
        <taxon>Arthropoda</taxon>
        <taxon>Hexapoda</taxon>
        <taxon>Insecta</taxon>
        <taxon>Pterygota</taxon>
        <taxon>Neoptera</taxon>
        <taxon>Endopterygota</taxon>
        <taxon>Coleoptera</taxon>
        <taxon>Polyphaga</taxon>
        <taxon>Cucujiformia</taxon>
        <taxon>Chrysomeloidea</taxon>
        <taxon>Cerambycidae</taxon>
        <taxon>Cerambycinae</taxon>
        <taxon>Callichromatini</taxon>
        <taxon>Aromia</taxon>
    </lineage>
</organism>
<dbReference type="InterPro" id="IPR007231">
    <property type="entry name" value="Nucleoporin_int_Nup93/Nic96"/>
</dbReference>
<comment type="caution">
    <text evidence="17">The sequence shown here is derived from an EMBL/GenBank/DDBJ whole genome shotgun (WGS) entry which is preliminary data.</text>
</comment>
<feature type="domain" description="MIB/HERC2" evidence="16">
    <location>
        <begin position="26"/>
        <end position="104"/>
    </location>
</feature>
<evidence type="ECO:0000256" key="13">
    <source>
        <dbReference type="PROSITE-ProRule" id="PRU00228"/>
    </source>
</evidence>
<evidence type="ECO:0000256" key="1">
    <source>
        <dbReference type="ARBA" id="ARBA00004496"/>
    </source>
</evidence>
<dbReference type="PANTHER" id="PTHR11225">
    <property type="entry name" value="NUCLEAR PORE COMPLEX PROTEIN NUP93 NUCLEOPORIN NUP93 DEAD EYE PROTEIN"/>
    <property type="match status" value="1"/>
</dbReference>
<dbReference type="GO" id="GO:0005643">
    <property type="term" value="C:nuclear pore"/>
    <property type="evidence" value="ECO:0007669"/>
    <property type="project" value="UniProtKB-SubCell"/>
</dbReference>
<keyword evidence="14" id="KW-0653">Protein transport</keyword>